<reference evidence="2 3" key="1">
    <citation type="journal article" date="2016" name="Nat. Commun.">
        <title>Ectomycorrhizal ecology is imprinted in the genome of the dominant symbiotic fungus Cenococcum geophilum.</title>
        <authorList>
            <consortium name="DOE Joint Genome Institute"/>
            <person name="Peter M."/>
            <person name="Kohler A."/>
            <person name="Ohm R.A."/>
            <person name="Kuo A."/>
            <person name="Krutzmann J."/>
            <person name="Morin E."/>
            <person name="Arend M."/>
            <person name="Barry K.W."/>
            <person name="Binder M."/>
            <person name="Choi C."/>
            <person name="Clum A."/>
            <person name="Copeland A."/>
            <person name="Grisel N."/>
            <person name="Haridas S."/>
            <person name="Kipfer T."/>
            <person name="LaButti K."/>
            <person name="Lindquist E."/>
            <person name="Lipzen A."/>
            <person name="Maire R."/>
            <person name="Meier B."/>
            <person name="Mihaltcheva S."/>
            <person name="Molinier V."/>
            <person name="Murat C."/>
            <person name="Poggeler S."/>
            <person name="Quandt C.A."/>
            <person name="Sperisen C."/>
            <person name="Tritt A."/>
            <person name="Tisserant E."/>
            <person name="Crous P.W."/>
            <person name="Henrissat B."/>
            <person name="Nehls U."/>
            <person name="Egli S."/>
            <person name="Spatafora J.W."/>
            <person name="Grigoriev I.V."/>
            <person name="Martin F.M."/>
        </authorList>
    </citation>
    <scope>NUCLEOTIDE SEQUENCE [LARGE SCALE GENOMIC DNA]</scope>
    <source>
        <strain evidence="2 3">CBS 207.34</strain>
    </source>
</reference>
<accession>A0A8E2EQH3</accession>
<dbReference type="AlphaFoldDB" id="A0A8E2EQH3"/>
<organism evidence="2 3">
    <name type="scientific">Glonium stellatum</name>
    <dbReference type="NCBI Taxonomy" id="574774"/>
    <lineage>
        <taxon>Eukaryota</taxon>
        <taxon>Fungi</taxon>
        <taxon>Dikarya</taxon>
        <taxon>Ascomycota</taxon>
        <taxon>Pezizomycotina</taxon>
        <taxon>Dothideomycetes</taxon>
        <taxon>Pleosporomycetidae</taxon>
        <taxon>Gloniales</taxon>
        <taxon>Gloniaceae</taxon>
        <taxon>Glonium</taxon>
    </lineage>
</organism>
<gene>
    <name evidence="2" type="ORF">AOQ84DRAFT_181197</name>
</gene>
<dbReference type="EMBL" id="KV750947">
    <property type="protein sequence ID" value="OCL02488.1"/>
    <property type="molecule type" value="Genomic_DNA"/>
</dbReference>
<proteinExistence type="predicted"/>
<evidence type="ECO:0000313" key="2">
    <source>
        <dbReference type="EMBL" id="OCL02488.1"/>
    </source>
</evidence>
<sequence>MQPLRMSLCSWPYGSVTGLPFHALRGARSWLHGIVVVVVYLETTGGFKTHASPMGLRPIGGYGRIGTQDYTPKSCNTPSGTRPARLPPI</sequence>
<keyword evidence="3" id="KW-1185">Reference proteome</keyword>
<evidence type="ECO:0000313" key="3">
    <source>
        <dbReference type="Proteomes" id="UP000250140"/>
    </source>
</evidence>
<name>A0A8E2EQH3_9PEZI</name>
<evidence type="ECO:0000256" key="1">
    <source>
        <dbReference type="SAM" id="MobiDB-lite"/>
    </source>
</evidence>
<feature type="compositionally biased region" description="Polar residues" evidence="1">
    <location>
        <begin position="69"/>
        <end position="80"/>
    </location>
</feature>
<feature type="region of interest" description="Disordered" evidence="1">
    <location>
        <begin position="69"/>
        <end position="89"/>
    </location>
</feature>
<dbReference type="Proteomes" id="UP000250140">
    <property type="component" value="Unassembled WGS sequence"/>
</dbReference>
<protein>
    <submittedName>
        <fullName evidence="2">Uncharacterized protein</fullName>
    </submittedName>
</protein>